<dbReference type="AlphaFoldDB" id="A0A8A3S5I8"/>
<evidence type="ECO:0000256" key="3">
    <source>
        <dbReference type="ARBA" id="ARBA00022679"/>
    </source>
</evidence>
<dbReference type="GeneID" id="76424387"/>
<dbReference type="PROSITE" id="PS51684">
    <property type="entry name" value="SAM_MT_TRM5_TYW2"/>
    <property type="match status" value="1"/>
</dbReference>
<dbReference type="KEGG" id="maqe:RJ40_08435"/>
<feature type="domain" description="SAM-dependent methyltransferase TRM5/TYW2-type" evidence="6">
    <location>
        <begin position="73"/>
        <end position="308"/>
    </location>
</feature>
<dbReference type="EMBL" id="CP036172">
    <property type="protein sequence ID" value="QSZ67527.1"/>
    <property type="molecule type" value="Genomic_DNA"/>
</dbReference>
<protein>
    <submittedName>
        <fullName evidence="7">Methyltransferase domain-containing protein</fullName>
    </submittedName>
</protein>
<evidence type="ECO:0000313" key="7">
    <source>
        <dbReference type="EMBL" id="QSZ67527.1"/>
    </source>
</evidence>
<dbReference type="Gene3D" id="3.30.70.2580">
    <property type="match status" value="1"/>
</dbReference>
<dbReference type="PANTHER" id="PTHR23245">
    <property type="entry name" value="TRNA METHYLTRANSFERASE"/>
    <property type="match status" value="1"/>
</dbReference>
<dbReference type="Pfam" id="PF18093">
    <property type="entry name" value="Trm5_N"/>
    <property type="match status" value="1"/>
</dbReference>
<reference evidence="7" key="1">
    <citation type="journal article" date="2001" name="Int. J. Syst. Evol. Microbiol.">
        <title>Methanofollis aquaemaris sp. nov., a methanogen isolated from an aquaculture fish pond.</title>
        <authorList>
            <person name="Lai M.C."/>
            <person name="Chen S.C."/>
        </authorList>
    </citation>
    <scope>NUCLEOTIDE SEQUENCE</scope>
    <source>
        <strain evidence="7">N2F9704</strain>
    </source>
</reference>
<keyword evidence="5" id="KW-0819">tRNA processing</keyword>
<evidence type="ECO:0000313" key="8">
    <source>
        <dbReference type="Proteomes" id="UP001042704"/>
    </source>
</evidence>
<keyword evidence="1" id="KW-0963">Cytoplasm</keyword>
<name>A0A8A3S5I8_9EURY</name>
<dbReference type="InterPro" id="IPR029063">
    <property type="entry name" value="SAM-dependent_MTases_sf"/>
</dbReference>
<dbReference type="GO" id="GO:0002939">
    <property type="term" value="P:tRNA N1-guanine methylation"/>
    <property type="evidence" value="ECO:0007669"/>
    <property type="project" value="TreeGrafter"/>
</dbReference>
<dbReference type="GO" id="GO:0008175">
    <property type="term" value="F:tRNA methyltransferase activity"/>
    <property type="evidence" value="ECO:0007669"/>
    <property type="project" value="TreeGrafter"/>
</dbReference>
<evidence type="ECO:0000259" key="6">
    <source>
        <dbReference type="PROSITE" id="PS51684"/>
    </source>
</evidence>
<keyword evidence="8" id="KW-1185">Reference proteome</keyword>
<gene>
    <name evidence="7" type="ORF">RJ40_08435</name>
</gene>
<keyword evidence="2 7" id="KW-0489">Methyltransferase</keyword>
<evidence type="ECO:0000256" key="2">
    <source>
        <dbReference type="ARBA" id="ARBA00022603"/>
    </source>
</evidence>
<dbReference type="CDD" id="cd02440">
    <property type="entry name" value="AdoMet_MTases"/>
    <property type="match status" value="1"/>
</dbReference>
<evidence type="ECO:0000256" key="1">
    <source>
        <dbReference type="ARBA" id="ARBA00022490"/>
    </source>
</evidence>
<dbReference type="GO" id="GO:0005737">
    <property type="term" value="C:cytoplasm"/>
    <property type="evidence" value="ECO:0007669"/>
    <property type="project" value="TreeGrafter"/>
</dbReference>
<evidence type="ECO:0000256" key="4">
    <source>
        <dbReference type="ARBA" id="ARBA00022691"/>
    </source>
</evidence>
<dbReference type="InterPro" id="IPR056743">
    <property type="entry name" value="TRM5-TYW2-like_MTfase"/>
</dbReference>
<accession>A0A8A3S5I8</accession>
<evidence type="ECO:0000256" key="5">
    <source>
        <dbReference type="ARBA" id="ARBA00022694"/>
    </source>
</evidence>
<dbReference type="Gene3D" id="3.40.50.150">
    <property type="entry name" value="Vaccinia Virus protein VP39"/>
    <property type="match status" value="1"/>
</dbReference>
<dbReference type="Pfam" id="PF02475">
    <property type="entry name" value="TRM5-TYW2_MTfase"/>
    <property type="match status" value="1"/>
</dbReference>
<keyword evidence="3" id="KW-0808">Transferase</keyword>
<dbReference type="InterPro" id="IPR030382">
    <property type="entry name" value="MeTrfase_TRM5/TYW2"/>
</dbReference>
<keyword evidence="4" id="KW-0949">S-adenosyl-L-methionine</keyword>
<dbReference type="PANTHER" id="PTHR23245:SF36">
    <property type="entry name" value="TRNA (GUANINE(37)-N1)-METHYLTRANSFERASE"/>
    <property type="match status" value="1"/>
</dbReference>
<sequence length="308" mass="34657">MEEEERVRRWCLRVEKRRAEEERQVLIAGGLLDRSVRPCADGDDLLLPLIEEMEGAEEALFKPFPRHEDLPRHELVGGIAIMQEEDRAGAARILASRPSLHTVLYPTSAVEGEFRTREFLILAGEETTRTVVTEHGHHFVVDLARAYFSARLSTERHRVCAEMTEGERVVDMFAGVGPFALTLADRASLVVAADLNPAAVSLLCENITKNRKTNVIPVLADAIHLPGVFGRTFDRVIMNLPMESVQFLKAAFALCRPGGTIHFYALVDEEGKYLDAIRAFPVREVRERRVRSYSPAEWHAVYEIVVGE</sequence>
<proteinExistence type="predicted"/>
<dbReference type="Proteomes" id="UP001042704">
    <property type="component" value="Chromosome"/>
</dbReference>
<dbReference type="RefSeq" id="WP_265580428.1">
    <property type="nucleotide sequence ID" value="NZ_CP036172.1"/>
</dbReference>
<reference evidence="7" key="2">
    <citation type="submission" date="2019-02" db="EMBL/GenBank/DDBJ databases">
        <authorList>
            <person name="Chen S.-C."/>
            <person name="Chien H.-H."/>
            <person name="Lai M.-C."/>
        </authorList>
    </citation>
    <scope>NUCLEOTIDE SEQUENCE</scope>
    <source>
        <strain evidence="7">N2F9704</strain>
    </source>
</reference>
<organism evidence="7 8">
    <name type="scientific">Methanofollis aquaemaris</name>
    <dbReference type="NCBI Taxonomy" id="126734"/>
    <lineage>
        <taxon>Archaea</taxon>
        <taxon>Methanobacteriati</taxon>
        <taxon>Methanobacteriota</taxon>
        <taxon>Stenosarchaea group</taxon>
        <taxon>Methanomicrobia</taxon>
        <taxon>Methanomicrobiales</taxon>
        <taxon>Methanomicrobiaceae</taxon>
        <taxon>Methanofollis</taxon>
    </lineage>
</organism>
<dbReference type="SUPFAM" id="SSF53335">
    <property type="entry name" value="S-adenosyl-L-methionine-dependent methyltransferases"/>
    <property type="match status" value="1"/>
</dbReference>
<dbReference type="InterPro" id="IPR040601">
    <property type="entry name" value="Trm5a/b_N"/>
</dbReference>